<gene>
    <name evidence="1" type="ORF">ABEB36_011387</name>
</gene>
<evidence type="ECO:0000313" key="2">
    <source>
        <dbReference type="Proteomes" id="UP001566132"/>
    </source>
</evidence>
<dbReference type="InterPro" id="IPR019734">
    <property type="entry name" value="TPR_rpt"/>
</dbReference>
<organism evidence="1 2">
    <name type="scientific">Hypothenemus hampei</name>
    <name type="common">Coffee berry borer</name>
    <dbReference type="NCBI Taxonomy" id="57062"/>
    <lineage>
        <taxon>Eukaryota</taxon>
        <taxon>Metazoa</taxon>
        <taxon>Ecdysozoa</taxon>
        <taxon>Arthropoda</taxon>
        <taxon>Hexapoda</taxon>
        <taxon>Insecta</taxon>
        <taxon>Pterygota</taxon>
        <taxon>Neoptera</taxon>
        <taxon>Endopterygota</taxon>
        <taxon>Coleoptera</taxon>
        <taxon>Polyphaga</taxon>
        <taxon>Cucujiformia</taxon>
        <taxon>Curculionidae</taxon>
        <taxon>Scolytinae</taxon>
        <taxon>Hypothenemus</taxon>
    </lineage>
</organism>
<dbReference type="Proteomes" id="UP001566132">
    <property type="component" value="Unassembled WGS sequence"/>
</dbReference>
<comment type="caution">
    <text evidence="1">The sequence shown here is derived from an EMBL/GenBank/DDBJ whole genome shotgun (WGS) entry which is preliminary data.</text>
</comment>
<dbReference type="SMART" id="SM00028">
    <property type="entry name" value="TPR"/>
    <property type="match status" value="3"/>
</dbReference>
<sequence>MTSTMTLPVTVIMERSREEKYHCENDEGEENDDSEEFEDALEAVDVPTDLSDMTLERALEEADQAIFYFFNNQFTEAKQLMTPYANVSVYHSLGHAIFLFLEAILTVEPAAIRTASKALKHALGVCTKFRKKTTISESLGKMVKKHHYEQYTDMETHAELCYAECLLLKSMLTFMEDETLSSFIRAGIKIRSCFNSYKDCQQILFKRSWENAQNKLHFESGVKMGIGTFNLMISMLPSRIIKLLEFIGFSGNKKQGLNELIEGYQLNGIRQILCTMTLLGYNLIVLPVLSHREGDTVICQDILDNQLKRHPDGVWFLFFQGRLEFMKGNLDESVMYYTKSWKSQDIWPQFHHVCYWELLWVHCMKCNWKEAAKYCGILLKESKWSRCLYMYQKAAIMVMIRDKLNYEENTELENLMRDVPKYKQRIAGKSLPMEKFAIKKSERYFSQKKFLILPVIELMFMWNLLKILKNYSVARDVMALIENAERDVESIVKPSKYDHDNKALVYLLKGACLRHMGAPNQAIDYFEKVIGLQKELTEDHYVVPYAIVELALVEWHLGRKEKALLALEDAKKNYTSYSCESRLHFRIHTAMTEFKAELKNSKH</sequence>
<dbReference type="Gene3D" id="1.25.40.10">
    <property type="entry name" value="Tetratricopeptide repeat domain"/>
    <property type="match status" value="1"/>
</dbReference>
<keyword evidence="2" id="KW-1185">Reference proteome</keyword>
<evidence type="ECO:0008006" key="3">
    <source>
        <dbReference type="Google" id="ProtNLM"/>
    </source>
</evidence>
<dbReference type="AlphaFoldDB" id="A0ABD1EI40"/>
<accession>A0ABD1EI40</accession>
<dbReference type="InterPro" id="IPR019412">
    <property type="entry name" value="IML2/TPR_39"/>
</dbReference>
<dbReference type="EMBL" id="JBDJPC010000008">
    <property type="protein sequence ID" value="KAL1493309.1"/>
    <property type="molecule type" value="Genomic_DNA"/>
</dbReference>
<dbReference type="SUPFAM" id="SSF48452">
    <property type="entry name" value="TPR-like"/>
    <property type="match status" value="1"/>
</dbReference>
<dbReference type="PANTHER" id="PTHR31859:SF9">
    <property type="entry name" value="TETRATRICOPEPTIDE REPEAT PROTEIN 39B"/>
    <property type="match status" value="1"/>
</dbReference>
<protein>
    <recommendedName>
        <fullName evidence="3">Tetratricopeptide repeat protein 39B</fullName>
    </recommendedName>
</protein>
<dbReference type="InterPro" id="IPR011990">
    <property type="entry name" value="TPR-like_helical_dom_sf"/>
</dbReference>
<reference evidence="1 2" key="1">
    <citation type="submission" date="2024-05" db="EMBL/GenBank/DDBJ databases">
        <title>Genetic variation in Jamaican populations of the coffee berry borer (Hypothenemus hampei).</title>
        <authorList>
            <person name="Errbii M."/>
            <person name="Myrie A."/>
        </authorList>
    </citation>
    <scope>NUCLEOTIDE SEQUENCE [LARGE SCALE GENOMIC DNA]</scope>
    <source>
        <strain evidence="1">JA-Hopewell-2020-01-JO</strain>
        <tissue evidence="1">Whole body</tissue>
    </source>
</reference>
<dbReference type="Pfam" id="PF10300">
    <property type="entry name" value="Iml2-TPR_39"/>
    <property type="match status" value="1"/>
</dbReference>
<evidence type="ECO:0000313" key="1">
    <source>
        <dbReference type="EMBL" id="KAL1493309.1"/>
    </source>
</evidence>
<name>A0ABD1EI40_HYPHA</name>
<dbReference type="PANTHER" id="PTHR31859">
    <property type="entry name" value="TETRATRICOPEPTIDE REPEAT PROTEIN 39 FAMILY MEMBER"/>
    <property type="match status" value="1"/>
</dbReference>
<proteinExistence type="predicted"/>